<dbReference type="EMBL" id="GL439266">
    <property type="protein sequence ID" value="EFN67592.1"/>
    <property type="molecule type" value="Genomic_DNA"/>
</dbReference>
<dbReference type="OrthoDB" id="10056939at2759"/>
<proteinExistence type="predicted"/>
<sequence>MTSCILLVDEKKKKAIVDLEQTIEGQVFSRPSTKKTMGIYCINEKCETPVIEYSAVGSIAFHYFYDWVKAKSYPGRGSWTNSSFTPASEMVLNLQVQRRVRERLYTSLHCILPSYHPRSTLLLQDPQCLLRRNFVTTVTRCGTAMLRIYGGVANFCVRAAVIVGYAVEFTLLTRLRYGTFPGSDSYLAMSKVKEGEVARDPASIEDVQIKFSLSHRYELINTLQTKFVFPTWRSFHGIVELERERGRERSWWRRSREARERERQATSIRREFTLSAALLQRYGAGNSENVVPGPPGADRRSAGRVPEREEVPRPGGGDGGGAGDVRLGGVRAGERKKDRTTRETTSEKDAESGWKKREQEGGRERETWTNQKESRCKLGLSGSRLQLEDKSFPRDSCALGSGTRDIQVGLDGGGRWLRELEGISDVMGLLGTHLYLITSATVSPRAAEPGTGIFSESPYFDLKDSWIDDAKSFRIVIAVYRNSESLGENTVETPELFRIPTVNHSYRVDGAMCMITPCLLAAINLHPFAPPHILGFYRYPKDLCLRGLRNGRDVWSAGKWCPRREWSSPPDAQRAASDARRGVLYSSVFLGSPGRNTQCKAARNDIHDA</sequence>
<protein>
    <submittedName>
        <fullName evidence="2">Uncharacterized protein</fullName>
    </submittedName>
</protein>
<dbReference type="STRING" id="104421.E2AGA1"/>
<dbReference type="AlphaFoldDB" id="E2AGA1"/>
<evidence type="ECO:0000313" key="2">
    <source>
        <dbReference type="EMBL" id="EFN67592.1"/>
    </source>
</evidence>
<reference evidence="2 3" key="1">
    <citation type="journal article" date="2010" name="Science">
        <title>Genomic comparison of the ants Camponotus floridanus and Harpegnathos saltator.</title>
        <authorList>
            <person name="Bonasio R."/>
            <person name="Zhang G."/>
            <person name="Ye C."/>
            <person name="Mutti N.S."/>
            <person name="Fang X."/>
            <person name="Qin N."/>
            <person name="Donahue G."/>
            <person name="Yang P."/>
            <person name="Li Q."/>
            <person name="Li C."/>
            <person name="Zhang P."/>
            <person name="Huang Z."/>
            <person name="Berger S.L."/>
            <person name="Reinberg D."/>
            <person name="Wang J."/>
            <person name="Liebig J."/>
        </authorList>
    </citation>
    <scope>NUCLEOTIDE SEQUENCE [LARGE SCALE GENOMIC DNA]</scope>
    <source>
        <strain evidence="3">C129</strain>
    </source>
</reference>
<keyword evidence="3" id="KW-1185">Reference proteome</keyword>
<organism evidence="3">
    <name type="scientific">Camponotus floridanus</name>
    <name type="common">Florida carpenter ant</name>
    <dbReference type="NCBI Taxonomy" id="104421"/>
    <lineage>
        <taxon>Eukaryota</taxon>
        <taxon>Metazoa</taxon>
        <taxon>Ecdysozoa</taxon>
        <taxon>Arthropoda</taxon>
        <taxon>Hexapoda</taxon>
        <taxon>Insecta</taxon>
        <taxon>Pterygota</taxon>
        <taxon>Neoptera</taxon>
        <taxon>Endopterygota</taxon>
        <taxon>Hymenoptera</taxon>
        <taxon>Apocrita</taxon>
        <taxon>Aculeata</taxon>
        <taxon>Formicoidea</taxon>
        <taxon>Formicidae</taxon>
        <taxon>Formicinae</taxon>
        <taxon>Camponotus</taxon>
    </lineage>
</organism>
<feature type="compositionally biased region" description="Basic and acidic residues" evidence="1">
    <location>
        <begin position="297"/>
        <end position="312"/>
    </location>
</feature>
<feature type="compositionally biased region" description="Gly residues" evidence="1">
    <location>
        <begin position="314"/>
        <end position="323"/>
    </location>
</feature>
<dbReference type="InParanoid" id="E2AGA1"/>
<gene>
    <name evidence="2" type="ORF">EAG_16274</name>
</gene>
<evidence type="ECO:0000256" key="1">
    <source>
        <dbReference type="SAM" id="MobiDB-lite"/>
    </source>
</evidence>
<feature type="compositionally biased region" description="Basic and acidic residues" evidence="1">
    <location>
        <begin position="332"/>
        <end position="372"/>
    </location>
</feature>
<feature type="region of interest" description="Disordered" evidence="1">
    <location>
        <begin position="285"/>
        <end position="372"/>
    </location>
</feature>
<name>E2AGA1_CAMFO</name>
<dbReference type="Proteomes" id="UP000000311">
    <property type="component" value="Unassembled WGS sequence"/>
</dbReference>
<accession>E2AGA1</accession>
<evidence type="ECO:0000313" key="3">
    <source>
        <dbReference type="Proteomes" id="UP000000311"/>
    </source>
</evidence>